<dbReference type="Proteomes" id="UP001186944">
    <property type="component" value="Unassembled WGS sequence"/>
</dbReference>
<evidence type="ECO:0000313" key="4">
    <source>
        <dbReference type="Proteomes" id="UP001186944"/>
    </source>
</evidence>
<organism evidence="3 4">
    <name type="scientific">Pinctada imbricata</name>
    <name type="common">Atlantic pearl-oyster</name>
    <name type="synonym">Pinctada martensii</name>
    <dbReference type="NCBI Taxonomy" id="66713"/>
    <lineage>
        <taxon>Eukaryota</taxon>
        <taxon>Metazoa</taxon>
        <taxon>Spiralia</taxon>
        <taxon>Lophotrochozoa</taxon>
        <taxon>Mollusca</taxon>
        <taxon>Bivalvia</taxon>
        <taxon>Autobranchia</taxon>
        <taxon>Pteriomorphia</taxon>
        <taxon>Pterioida</taxon>
        <taxon>Pterioidea</taxon>
        <taxon>Pteriidae</taxon>
        <taxon>Pinctada</taxon>
    </lineage>
</organism>
<proteinExistence type="inferred from homology"/>
<dbReference type="GO" id="GO:0005829">
    <property type="term" value="C:cytosol"/>
    <property type="evidence" value="ECO:0007669"/>
    <property type="project" value="TreeGrafter"/>
</dbReference>
<accession>A0AA88YBX5</accession>
<dbReference type="InterPro" id="IPR036291">
    <property type="entry name" value="NAD(P)-bd_dom_sf"/>
</dbReference>
<dbReference type="EMBL" id="VSWD01000005">
    <property type="protein sequence ID" value="KAK3102442.1"/>
    <property type="molecule type" value="Genomic_DNA"/>
</dbReference>
<keyword evidence="4" id="KW-1185">Reference proteome</keyword>
<sequence>MADSATAGLRYKDKVTIVTGGSKGIGRGCVEVFVKHGSKVVFCARGESEGKALESEMNAAGPGEAFFIQCDVTKEADIKKVIDLAIEKYGKIDCLINNAGQHPPHTAIDDISADDFRSLLNTNLVNYFLFSKLALPYLRKTEGNIINCTSLVAQIGQPGAVAYVSTKGGITSFTKALAIDEAKHNVRVNAFSPGNVWTPMWETEARNSGNYEAAKRAGADAQLCGRYGTLEESGLMCLFLAADATFCTGIDINLSGGAELNYGNKNRRKEKTSDWS</sequence>
<dbReference type="PANTHER" id="PTHR43658">
    <property type="entry name" value="SHORT-CHAIN DEHYDROGENASE/REDUCTASE"/>
    <property type="match status" value="1"/>
</dbReference>
<dbReference type="PRINTS" id="PR00081">
    <property type="entry name" value="GDHRDH"/>
</dbReference>
<dbReference type="InterPro" id="IPR020904">
    <property type="entry name" value="Sc_DH/Rdtase_CS"/>
</dbReference>
<comment type="similarity">
    <text evidence="2">Belongs to the short-chain dehydrogenases/reductases (SDR) family.</text>
</comment>
<name>A0AA88YBX5_PINIB</name>
<dbReference type="PANTHER" id="PTHR43658:SF8">
    <property type="entry name" value="17-BETA-HYDROXYSTEROID DEHYDROGENASE 14-RELATED"/>
    <property type="match status" value="1"/>
</dbReference>
<evidence type="ECO:0000313" key="3">
    <source>
        <dbReference type="EMBL" id="KAK3102442.1"/>
    </source>
</evidence>
<dbReference type="PRINTS" id="PR00080">
    <property type="entry name" value="SDRFAMILY"/>
</dbReference>
<dbReference type="PROSITE" id="PS00061">
    <property type="entry name" value="ADH_SHORT"/>
    <property type="match status" value="1"/>
</dbReference>
<dbReference type="GO" id="GO:0004303">
    <property type="term" value="F:estradiol 17-beta-dehydrogenase [NAD(P)+] activity"/>
    <property type="evidence" value="ECO:0007669"/>
    <property type="project" value="TreeGrafter"/>
</dbReference>
<evidence type="ECO:0000256" key="1">
    <source>
        <dbReference type="ARBA" id="ARBA00023002"/>
    </source>
</evidence>
<dbReference type="Pfam" id="PF00106">
    <property type="entry name" value="adh_short"/>
    <property type="match status" value="1"/>
</dbReference>
<dbReference type="Gene3D" id="3.40.50.720">
    <property type="entry name" value="NAD(P)-binding Rossmann-like Domain"/>
    <property type="match status" value="1"/>
</dbReference>
<dbReference type="FunFam" id="3.40.50.720:FF:000084">
    <property type="entry name" value="Short-chain dehydrogenase reductase"/>
    <property type="match status" value="1"/>
</dbReference>
<evidence type="ECO:0000256" key="2">
    <source>
        <dbReference type="RuleBase" id="RU000363"/>
    </source>
</evidence>
<gene>
    <name evidence="3" type="ORF">FSP39_011403</name>
</gene>
<protein>
    <recommendedName>
        <fullName evidence="5">17-beta-hydroxysteroid dehydrogenase 14</fullName>
    </recommendedName>
</protein>
<evidence type="ECO:0008006" key="5">
    <source>
        <dbReference type="Google" id="ProtNLM"/>
    </source>
</evidence>
<reference evidence="3" key="1">
    <citation type="submission" date="2019-08" db="EMBL/GenBank/DDBJ databases">
        <title>The improved chromosome-level genome for the pearl oyster Pinctada fucata martensii using PacBio sequencing and Hi-C.</title>
        <authorList>
            <person name="Zheng Z."/>
        </authorList>
    </citation>
    <scope>NUCLEOTIDE SEQUENCE</scope>
    <source>
        <strain evidence="3">ZZ-2019</strain>
        <tissue evidence="3">Adductor muscle</tissue>
    </source>
</reference>
<dbReference type="SUPFAM" id="SSF51735">
    <property type="entry name" value="NAD(P)-binding Rossmann-fold domains"/>
    <property type="match status" value="1"/>
</dbReference>
<keyword evidence="1" id="KW-0560">Oxidoreductase</keyword>
<comment type="caution">
    <text evidence="3">The sequence shown here is derived from an EMBL/GenBank/DDBJ whole genome shotgun (WGS) entry which is preliminary data.</text>
</comment>
<dbReference type="GO" id="GO:0006706">
    <property type="term" value="P:steroid catabolic process"/>
    <property type="evidence" value="ECO:0007669"/>
    <property type="project" value="TreeGrafter"/>
</dbReference>
<dbReference type="InterPro" id="IPR002347">
    <property type="entry name" value="SDR_fam"/>
</dbReference>
<dbReference type="AlphaFoldDB" id="A0AA88YBX5"/>